<dbReference type="AlphaFoldDB" id="A0A369J134"/>
<accession>A0A369J134</accession>
<protein>
    <submittedName>
        <fullName evidence="1">Uncharacterized protein</fullName>
    </submittedName>
</protein>
<gene>
    <name evidence="1" type="ORF">Hypma_003943</name>
</gene>
<name>A0A369J134_HYPMA</name>
<evidence type="ECO:0000313" key="1">
    <source>
        <dbReference type="EMBL" id="RDB15719.1"/>
    </source>
</evidence>
<sequence>MRWIFSQSTIAPGFFIPFRGVSQCLHGLGVGAVDLRRQIHFASDSLPMSLPAVLPTYALYRYSRRWLRGDFREIGVHLDPMLSIDHAAGILRSAPRLGFAFHAAHDKHSKWISDAPCAVSASRTPSSSNAHTPLRRTKRLATYTPATLLPDRDRLSIYRKDVRS</sequence>
<comment type="caution">
    <text evidence="1">The sequence shown here is derived from an EMBL/GenBank/DDBJ whole genome shotgun (WGS) entry which is preliminary data.</text>
</comment>
<evidence type="ECO:0000313" key="2">
    <source>
        <dbReference type="Proteomes" id="UP000076154"/>
    </source>
</evidence>
<keyword evidence="2" id="KW-1185">Reference proteome</keyword>
<dbReference type="EMBL" id="LUEZ02000143">
    <property type="protein sequence ID" value="RDB15719.1"/>
    <property type="molecule type" value="Genomic_DNA"/>
</dbReference>
<reference evidence="1" key="1">
    <citation type="submission" date="2018-04" db="EMBL/GenBank/DDBJ databases">
        <title>Whole genome sequencing of Hypsizygus marmoreus.</title>
        <authorList>
            <person name="Choi I.-G."/>
            <person name="Min B."/>
            <person name="Kim J.-G."/>
            <person name="Kim S."/>
            <person name="Oh Y.-L."/>
            <person name="Kong W.-S."/>
            <person name="Park H."/>
            <person name="Jeong J."/>
            <person name="Song E.-S."/>
        </authorList>
    </citation>
    <scope>NUCLEOTIDE SEQUENCE [LARGE SCALE GENOMIC DNA]</scope>
    <source>
        <strain evidence="1">51987-8</strain>
    </source>
</reference>
<proteinExistence type="predicted"/>
<organism evidence="1 2">
    <name type="scientific">Hypsizygus marmoreus</name>
    <name type="common">White beech mushroom</name>
    <name type="synonym">Agaricus marmoreus</name>
    <dbReference type="NCBI Taxonomy" id="39966"/>
    <lineage>
        <taxon>Eukaryota</taxon>
        <taxon>Fungi</taxon>
        <taxon>Dikarya</taxon>
        <taxon>Basidiomycota</taxon>
        <taxon>Agaricomycotina</taxon>
        <taxon>Agaricomycetes</taxon>
        <taxon>Agaricomycetidae</taxon>
        <taxon>Agaricales</taxon>
        <taxon>Tricholomatineae</taxon>
        <taxon>Lyophyllaceae</taxon>
        <taxon>Hypsizygus</taxon>
    </lineage>
</organism>
<dbReference type="Proteomes" id="UP000076154">
    <property type="component" value="Unassembled WGS sequence"/>
</dbReference>
<dbReference type="InParanoid" id="A0A369J134"/>